<sequence length="52" mass="5951">LATVLCFLVTLISTLEFYKSVYRVSQFCDPYINILLTVRKSILGLWKPLGIT</sequence>
<protein>
    <submittedName>
        <fullName evidence="1">Uncharacterized protein</fullName>
    </submittedName>
</protein>
<accession>A0AAD8E3F5</accession>
<dbReference type="EMBL" id="JASPKZ010009834">
    <property type="protein sequence ID" value="KAJ9575501.1"/>
    <property type="molecule type" value="Genomic_DNA"/>
</dbReference>
<feature type="non-terminal residue" evidence="1">
    <location>
        <position position="1"/>
    </location>
</feature>
<reference evidence="1" key="1">
    <citation type="journal article" date="2023" name="IScience">
        <title>Live-bearing cockroach genome reveals convergent evolutionary mechanisms linked to viviparity in insects and beyond.</title>
        <authorList>
            <person name="Fouks B."/>
            <person name="Harrison M.C."/>
            <person name="Mikhailova A.A."/>
            <person name="Marchal E."/>
            <person name="English S."/>
            <person name="Carruthers M."/>
            <person name="Jennings E.C."/>
            <person name="Chiamaka E.L."/>
            <person name="Frigard R.A."/>
            <person name="Pippel M."/>
            <person name="Attardo G.M."/>
            <person name="Benoit J.B."/>
            <person name="Bornberg-Bauer E."/>
            <person name="Tobe S.S."/>
        </authorList>
    </citation>
    <scope>NUCLEOTIDE SEQUENCE</scope>
    <source>
        <strain evidence="1">Stay&amp;Tobe</strain>
    </source>
</reference>
<organism evidence="1 2">
    <name type="scientific">Diploptera punctata</name>
    <name type="common">Pacific beetle cockroach</name>
    <dbReference type="NCBI Taxonomy" id="6984"/>
    <lineage>
        <taxon>Eukaryota</taxon>
        <taxon>Metazoa</taxon>
        <taxon>Ecdysozoa</taxon>
        <taxon>Arthropoda</taxon>
        <taxon>Hexapoda</taxon>
        <taxon>Insecta</taxon>
        <taxon>Pterygota</taxon>
        <taxon>Neoptera</taxon>
        <taxon>Polyneoptera</taxon>
        <taxon>Dictyoptera</taxon>
        <taxon>Blattodea</taxon>
        <taxon>Blaberoidea</taxon>
        <taxon>Blaberidae</taxon>
        <taxon>Diplopterinae</taxon>
        <taxon>Diploptera</taxon>
    </lineage>
</organism>
<comment type="caution">
    <text evidence="1">The sequence shown here is derived from an EMBL/GenBank/DDBJ whole genome shotgun (WGS) entry which is preliminary data.</text>
</comment>
<reference evidence="1" key="2">
    <citation type="submission" date="2023-05" db="EMBL/GenBank/DDBJ databases">
        <authorList>
            <person name="Fouks B."/>
        </authorList>
    </citation>
    <scope>NUCLEOTIDE SEQUENCE</scope>
    <source>
        <strain evidence="1">Stay&amp;Tobe</strain>
        <tissue evidence="1">Testes</tissue>
    </source>
</reference>
<feature type="non-terminal residue" evidence="1">
    <location>
        <position position="52"/>
    </location>
</feature>
<dbReference type="Proteomes" id="UP001233999">
    <property type="component" value="Unassembled WGS sequence"/>
</dbReference>
<name>A0AAD8E3F5_DIPPU</name>
<evidence type="ECO:0000313" key="2">
    <source>
        <dbReference type="Proteomes" id="UP001233999"/>
    </source>
</evidence>
<evidence type="ECO:0000313" key="1">
    <source>
        <dbReference type="EMBL" id="KAJ9575501.1"/>
    </source>
</evidence>
<gene>
    <name evidence="1" type="ORF">L9F63_007636</name>
</gene>
<dbReference type="AlphaFoldDB" id="A0AAD8E3F5"/>
<proteinExistence type="predicted"/>
<keyword evidence="2" id="KW-1185">Reference proteome</keyword>